<evidence type="ECO:0000313" key="3">
    <source>
        <dbReference type="Proteomes" id="UP001595912"/>
    </source>
</evidence>
<evidence type="ECO:0000313" key="2">
    <source>
        <dbReference type="EMBL" id="MFC5001308.1"/>
    </source>
</evidence>
<comment type="caution">
    <text evidence="2">The sequence shown here is derived from an EMBL/GenBank/DDBJ whole genome shotgun (WGS) entry which is preliminary data.</text>
</comment>
<name>A0ABV9W1P2_9ACTN</name>
<keyword evidence="1" id="KW-0472">Membrane</keyword>
<keyword evidence="1" id="KW-0812">Transmembrane</keyword>
<gene>
    <name evidence="2" type="ORF">ACFPIJ_26175</name>
</gene>
<evidence type="ECO:0000256" key="1">
    <source>
        <dbReference type="SAM" id="Phobius"/>
    </source>
</evidence>
<protein>
    <submittedName>
        <fullName evidence="2">Uncharacterized protein</fullName>
    </submittedName>
</protein>
<organism evidence="2 3">
    <name type="scientific">Dactylosporangium cerinum</name>
    <dbReference type="NCBI Taxonomy" id="1434730"/>
    <lineage>
        <taxon>Bacteria</taxon>
        <taxon>Bacillati</taxon>
        <taxon>Actinomycetota</taxon>
        <taxon>Actinomycetes</taxon>
        <taxon>Micromonosporales</taxon>
        <taxon>Micromonosporaceae</taxon>
        <taxon>Dactylosporangium</taxon>
    </lineage>
</organism>
<proteinExistence type="predicted"/>
<reference evidence="3" key="1">
    <citation type="journal article" date="2019" name="Int. J. Syst. Evol. Microbiol.">
        <title>The Global Catalogue of Microorganisms (GCM) 10K type strain sequencing project: providing services to taxonomists for standard genome sequencing and annotation.</title>
        <authorList>
            <consortium name="The Broad Institute Genomics Platform"/>
            <consortium name="The Broad Institute Genome Sequencing Center for Infectious Disease"/>
            <person name="Wu L."/>
            <person name="Ma J."/>
        </authorList>
    </citation>
    <scope>NUCLEOTIDE SEQUENCE [LARGE SCALE GENOMIC DNA]</scope>
    <source>
        <strain evidence="3">CGMCC 4.7152</strain>
    </source>
</reference>
<sequence length="394" mass="42332">MTPETSHSAVLVPYGPAGYPVLPDVDPPVLVIQRPAPATGIGRAPGASAAPWSRWRRRRAGRWSRLVAAAVVTVLVGAVFVRCSGLGPTDSPEEVVRKLFAALTARDGARLSGLARCDGSPLCTPTGLMHGYQPPEQVQIRSGRDSSTIYGKTRDVVVDYTISGTTYKETITVVRYRQGLLGHVWLIKDEPGGDLDLRSSAYEHLRLAGVEVTPNPVTTDDQPGARQIWAPPGAYTVTAAGDLLFEAATVTVTVAGGIEPAAVTVKPTVRTDALQQIQQLIRARIDGCAALHDLAPDTDSSLGTPFDCPFRHSVRTPILTAPTWTIDRYPAISLNVDDTGIVTVRTATPGAATVRYRWSLDLVEPRRWTDAEATEQFTVGGHVVLDHGTIAWIR</sequence>
<feature type="transmembrane region" description="Helical" evidence="1">
    <location>
        <begin position="63"/>
        <end position="81"/>
    </location>
</feature>
<dbReference type="Proteomes" id="UP001595912">
    <property type="component" value="Unassembled WGS sequence"/>
</dbReference>
<keyword evidence="1" id="KW-1133">Transmembrane helix</keyword>
<dbReference type="EMBL" id="JBHSIU010000032">
    <property type="protein sequence ID" value="MFC5001308.1"/>
    <property type="molecule type" value="Genomic_DNA"/>
</dbReference>
<accession>A0ABV9W1P2</accession>
<dbReference type="RefSeq" id="WP_380118215.1">
    <property type="nucleotide sequence ID" value="NZ_JBHSIU010000032.1"/>
</dbReference>
<keyword evidence="3" id="KW-1185">Reference proteome</keyword>